<accession>A0AAF0C4S4</accession>
<dbReference type="KEGG" id="tact:SG35_009255"/>
<dbReference type="AlphaFoldDB" id="A0AAF0C4S4"/>
<dbReference type="Proteomes" id="UP000032568">
    <property type="component" value="Chromosome"/>
</dbReference>
<evidence type="ECO:0008006" key="3">
    <source>
        <dbReference type="Google" id="ProtNLM"/>
    </source>
</evidence>
<name>A0AAF0C4S4_9GAMM</name>
<proteinExistence type="predicted"/>
<reference evidence="1 2" key="2">
    <citation type="journal article" date="2022" name="Mar. Drugs">
        <title>Bioassay-Guided Fractionation Leads to the Detection of Cholic Acid Generated by the Rare Thalassomonas sp.</title>
        <authorList>
            <person name="Pheiffer F."/>
            <person name="Schneider Y.K."/>
            <person name="Hansen E.H."/>
            <person name="Andersen J.H."/>
            <person name="Isaksson J."/>
            <person name="Busche T."/>
            <person name="R C."/>
            <person name="Kalinowski J."/>
            <person name="Zyl L.V."/>
            <person name="Trindade M."/>
        </authorList>
    </citation>
    <scope>NUCLEOTIDE SEQUENCE [LARGE SCALE GENOMIC DNA]</scope>
    <source>
        <strain evidence="1 2">A5K-106</strain>
    </source>
</reference>
<protein>
    <recommendedName>
        <fullName evidence="3">LysM domain-containing protein</fullName>
    </recommendedName>
</protein>
<evidence type="ECO:0000313" key="2">
    <source>
        <dbReference type="Proteomes" id="UP000032568"/>
    </source>
</evidence>
<dbReference type="RefSeq" id="WP_044832418.1">
    <property type="nucleotide sequence ID" value="NZ_CP059735.1"/>
</dbReference>
<gene>
    <name evidence="1" type="ORF">SG35_009255</name>
</gene>
<dbReference type="EMBL" id="CP059735">
    <property type="protein sequence ID" value="WDE00793.1"/>
    <property type="molecule type" value="Genomic_DNA"/>
</dbReference>
<keyword evidence="2" id="KW-1185">Reference proteome</keyword>
<reference evidence="1 2" key="1">
    <citation type="journal article" date="2015" name="Genome Announc.">
        <title>Draft Genome Sequences of Marine Isolates of Thalassomonas viridans and Thalassomonas actiniarum.</title>
        <authorList>
            <person name="Olonade I."/>
            <person name="van Zyl L.J."/>
            <person name="Trindade M."/>
        </authorList>
    </citation>
    <scope>NUCLEOTIDE SEQUENCE [LARGE SCALE GENOMIC DNA]</scope>
    <source>
        <strain evidence="1 2">A5K-106</strain>
    </source>
</reference>
<evidence type="ECO:0000313" key="1">
    <source>
        <dbReference type="EMBL" id="WDE00793.1"/>
    </source>
</evidence>
<sequence length="96" mass="11305">MFLKGSRYENASLFYPDEDGEVVFDGVRAREIGKATGVIEHIIREGDRLDLLARHYYNNDRHWWRIIDANPEIMFATDLLLDDWLGQTILIPKIRE</sequence>
<organism evidence="1 2">
    <name type="scientific">Thalassomonas actiniarum</name>
    <dbReference type="NCBI Taxonomy" id="485447"/>
    <lineage>
        <taxon>Bacteria</taxon>
        <taxon>Pseudomonadati</taxon>
        <taxon>Pseudomonadota</taxon>
        <taxon>Gammaproteobacteria</taxon>
        <taxon>Alteromonadales</taxon>
        <taxon>Colwelliaceae</taxon>
        <taxon>Thalassomonas</taxon>
    </lineage>
</organism>